<dbReference type="EMBL" id="JABSTR010000006">
    <property type="protein sequence ID" value="KAH9372825.1"/>
    <property type="molecule type" value="Genomic_DNA"/>
</dbReference>
<proteinExistence type="predicted"/>
<organism evidence="1 2">
    <name type="scientific">Haemaphysalis longicornis</name>
    <name type="common">Bush tick</name>
    <dbReference type="NCBI Taxonomy" id="44386"/>
    <lineage>
        <taxon>Eukaryota</taxon>
        <taxon>Metazoa</taxon>
        <taxon>Ecdysozoa</taxon>
        <taxon>Arthropoda</taxon>
        <taxon>Chelicerata</taxon>
        <taxon>Arachnida</taxon>
        <taxon>Acari</taxon>
        <taxon>Parasitiformes</taxon>
        <taxon>Ixodida</taxon>
        <taxon>Ixodoidea</taxon>
        <taxon>Ixodidae</taxon>
        <taxon>Haemaphysalinae</taxon>
        <taxon>Haemaphysalis</taxon>
    </lineage>
</organism>
<reference evidence="1 2" key="1">
    <citation type="journal article" date="2020" name="Cell">
        <title>Large-Scale Comparative Analyses of Tick Genomes Elucidate Their Genetic Diversity and Vector Capacities.</title>
        <authorList>
            <consortium name="Tick Genome and Microbiome Consortium (TIGMIC)"/>
            <person name="Jia N."/>
            <person name="Wang J."/>
            <person name="Shi W."/>
            <person name="Du L."/>
            <person name="Sun Y."/>
            <person name="Zhan W."/>
            <person name="Jiang J.F."/>
            <person name="Wang Q."/>
            <person name="Zhang B."/>
            <person name="Ji P."/>
            <person name="Bell-Sakyi L."/>
            <person name="Cui X.M."/>
            <person name="Yuan T.T."/>
            <person name="Jiang B.G."/>
            <person name="Yang W.F."/>
            <person name="Lam T.T."/>
            <person name="Chang Q.C."/>
            <person name="Ding S.J."/>
            <person name="Wang X.J."/>
            <person name="Zhu J.G."/>
            <person name="Ruan X.D."/>
            <person name="Zhao L."/>
            <person name="Wei J.T."/>
            <person name="Ye R.Z."/>
            <person name="Que T.C."/>
            <person name="Du C.H."/>
            <person name="Zhou Y.H."/>
            <person name="Cheng J.X."/>
            <person name="Dai P.F."/>
            <person name="Guo W.B."/>
            <person name="Han X.H."/>
            <person name="Huang E.J."/>
            <person name="Li L.F."/>
            <person name="Wei W."/>
            <person name="Gao Y.C."/>
            <person name="Liu J.Z."/>
            <person name="Shao H.Z."/>
            <person name="Wang X."/>
            <person name="Wang C.C."/>
            <person name="Yang T.C."/>
            <person name="Huo Q.B."/>
            <person name="Li W."/>
            <person name="Chen H.Y."/>
            <person name="Chen S.E."/>
            <person name="Zhou L.G."/>
            <person name="Ni X.B."/>
            <person name="Tian J.H."/>
            <person name="Sheng Y."/>
            <person name="Liu T."/>
            <person name="Pan Y.S."/>
            <person name="Xia L.Y."/>
            <person name="Li J."/>
            <person name="Zhao F."/>
            <person name="Cao W.C."/>
        </authorList>
    </citation>
    <scope>NUCLEOTIDE SEQUENCE [LARGE SCALE GENOMIC DNA]</scope>
    <source>
        <strain evidence="1">HaeL-2018</strain>
    </source>
</reference>
<sequence>MLKNRPTPGQAMYALYLLWIFDGTHEDAEDALDALQTYHKSAGSLLTMRTQGNINVLLLGNAFVVSQRTFLFR</sequence>
<dbReference type="Proteomes" id="UP000821853">
    <property type="component" value="Chromosome 4"/>
</dbReference>
<comment type="caution">
    <text evidence="1">The sequence shown here is derived from an EMBL/GenBank/DDBJ whole genome shotgun (WGS) entry which is preliminary data.</text>
</comment>
<evidence type="ECO:0000313" key="2">
    <source>
        <dbReference type="Proteomes" id="UP000821853"/>
    </source>
</evidence>
<name>A0A9J6GDB5_HAELO</name>
<keyword evidence="2" id="KW-1185">Reference proteome</keyword>
<gene>
    <name evidence="1" type="ORF">HPB48_017631</name>
</gene>
<dbReference type="AlphaFoldDB" id="A0A9J6GDB5"/>
<accession>A0A9J6GDB5</accession>
<evidence type="ECO:0000313" key="1">
    <source>
        <dbReference type="EMBL" id="KAH9372825.1"/>
    </source>
</evidence>
<protein>
    <submittedName>
        <fullName evidence="1">Uncharacterized protein</fullName>
    </submittedName>
</protein>
<dbReference type="VEuPathDB" id="VectorBase:HLOH_044776"/>